<gene>
    <name evidence="5" type="ORF">J3359_08160</name>
</gene>
<keyword evidence="6" id="KW-1185">Reference proteome</keyword>
<accession>A0A975H8K6</accession>
<organism evidence="5 6">
    <name type="scientific">Polaribacter cellanae</name>
    <dbReference type="NCBI Taxonomy" id="2818493"/>
    <lineage>
        <taxon>Bacteria</taxon>
        <taxon>Pseudomonadati</taxon>
        <taxon>Bacteroidota</taxon>
        <taxon>Flavobacteriia</taxon>
        <taxon>Flavobacteriales</taxon>
        <taxon>Flavobacteriaceae</taxon>
    </lineage>
</organism>
<dbReference type="Pfam" id="PF22175">
    <property type="entry name" value="Ogg-HhH"/>
    <property type="match status" value="1"/>
</dbReference>
<reference evidence="5 6" key="1">
    <citation type="submission" date="2021-03" db="EMBL/GenBank/DDBJ databases">
        <title>Complete genome of Polaribacter_sp.SM13.</title>
        <authorList>
            <person name="Jeong S.W."/>
            <person name="Bae J.W."/>
        </authorList>
    </citation>
    <scope>NUCLEOTIDE SEQUENCE [LARGE SCALE GENOMIC DNA]</scope>
    <source>
        <strain evidence="5 6">SM13</strain>
    </source>
</reference>
<protein>
    <submittedName>
        <fullName evidence="5">Uncharacterized protein</fullName>
    </submittedName>
</protein>
<dbReference type="GO" id="GO:0003906">
    <property type="term" value="F:DNA-(apurinic or apyrimidinic site) endonuclease activity"/>
    <property type="evidence" value="ECO:0007669"/>
    <property type="project" value="InterPro"/>
</dbReference>
<keyword evidence="1" id="KW-0227">DNA damage</keyword>
<evidence type="ECO:0000256" key="4">
    <source>
        <dbReference type="ARBA" id="ARBA00023295"/>
    </source>
</evidence>
<evidence type="ECO:0000256" key="1">
    <source>
        <dbReference type="ARBA" id="ARBA00022763"/>
    </source>
</evidence>
<dbReference type="InterPro" id="IPR012092">
    <property type="entry name" value="DNA_glyclase/AP_lyase_Ogg"/>
</dbReference>
<name>A0A975H8K6_9FLAO</name>
<dbReference type="RefSeq" id="WP_208080201.1">
    <property type="nucleotide sequence ID" value="NZ_CP071869.1"/>
</dbReference>
<evidence type="ECO:0000313" key="6">
    <source>
        <dbReference type="Proteomes" id="UP000663920"/>
    </source>
</evidence>
<dbReference type="GO" id="GO:0006281">
    <property type="term" value="P:DNA repair"/>
    <property type="evidence" value="ECO:0007669"/>
    <property type="project" value="UniProtKB-KW"/>
</dbReference>
<dbReference type="KEGG" id="pcea:J3359_08160"/>
<keyword evidence="2" id="KW-0378">Hydrolase</keyword>
<keyword evidence="4" id="KW-0326">Glycosidase</keyword>
<dbReference type="InterPro" id="IPR023170">
    <property type="entry name" value="HhH_base_excis_C"/>
</dbReference>
<evidence type="ECO:0000256" key="2">
    <source>
        <dbReference type="ARBA" id="ARBA00022801"/>
    </source>
</evidence>
<proteinExistence type="predicted"/>
<dbReference type="Gene3D" id="1.10.1670.10">
    <property type="entry name" value="Helix-hairpin-Helix base-excision DNA repair enzymes (C-terminal)"/>
    <property type="match status" value="1"/>
</dbReference>
<dbReference type="Proteomes" id="UP000663920">
    <property type="component" value="Chromosome"/>
</dbReference>
<dbReference type="GO" id="GO:0016799">
    <property type="term" value="F:hydrolase activity, hydrolyzing N-glycosyl compounds"/>
    <property type="evidence" value="ECO:0007669"/>
    <property type="project" value="InterPro"/>
</dbReference>
<evidence type="ECO:0000313" key="5">
    <source>
        <dbReference type="EMBL" id="QTE24223.1"/>
    </source>
</evidence>
<keyword evidence="3" id="KW-0234">DNA repair</keyword>
<dbReference type="AlphaFoldDB" id="A0A975H8K6"/>
<evidence type="ECO:0000256" key="3">
    <source>
        <dbReference type="ARBA" id="ARBA00023204"/>
    </source>
</evidence>
<dbReference type="EMBL" id="CP071869">
    <property type="protein sequence ID" value="QTE24223.1"/>
    <property type="molecule type" value="Genomic_DNA"/>
</dbReference>
<sequence>MTFSWKIEKSDIQKIKNVVSENDNQFLKSRIERNVEKKNISISKDNVIHSMIMCLLTSQQRSGPNSQVAKFLNQKPFSITAELIERTENKEKSIKQIFLKNGLTRFINKNSEYFSINFDEIKKNDWEIMKKLEFLNENQSKTNERELADFLKVKLKGFGPKQSRNFLQALGLTKYEIPIDSRIINWLNDFGFPVKLSSALLSENNYYHFVSDGIQELCEKADIYPCVFDAVVFSSFDDDEYTAENIML</sequence>
<dbReference type="Gene3D" id="1.10.340.30">
    <property type="entry name" value="Hypothetical protein, domain 2"/>
    <property type="match status" value="1"/>
</dbReference>